<name>A0ABM8K6W2_9FLAO</name>
<sequence length="260" mass="31129">MPIEIPTTKTAPVYFPSDNYKIVRYLDLVKFLSLIQTNRLYFSRLDKFEDNYEGTVPELTAKDYKEWYTYFTKNHLLDIISTSVEEHVEQTIAEEKEAKEKYKKLVCVSCWNKYNSESYALWKIYSDLSKGVMITTSIERLKTAFRDTDEQIQLSEIKYLDYKKDKMQLGNMNYPIIHKSIHYDYEKEIRLIYKVPFESGLEYDWSKEENQFGKYLDVDVNTLIEEIIVSPKAPQWFFDIISDLLQKYNLKKEIKYSDLK</sequence>
<gene>
    <name evidence="1" type="ORF">CRDW_17060</name>
</gene>
<organism evidence="1 2">
    <name type="scientific">Chryseobacterium gambrini</name>
    <dbReference type="NCBI Taxonomy" id="373672"/>
    <lineage>
        <taxon>Bacteria</taxon>
        <taxon>Pseudomonadati</taxon>
        <taxon>Bacteroidota</taxon>
        <taxon>Flavobacteriia</taxon>
        <taxon>Flavobacteriales</taxon>
        <taxon>Weeksellaceae</taxon>
        <taxon>Chryseobacterium group</taxon>
        <taxon>Chryseobacterium</taxon>
    </lineage>
</organism>
<keyword evidence="2" id="KW-1185">Reference proteome</keyword>
<proteinExistence type="predicted"/>
<accession>A0ABM8K6W2</accession>
<dbReference type="EMBL" id="AP029022">
    <property type="protein sequence ID" value="BEV04332.1"/>
    <property type="molecule type" value="Genomic_DNA"/>
</dbReference>
<evidence type="ECO:0000313" key="1">
    <source>
        <dbReference type="EMBL" id="BEV04332.1"/>
    </source>
</evidence>
<dbReference type="RefSeq" id="WP_338614983.1">
    <property type="nucleotide sequence ID" value="NZ_AP029022.1"/>
</dbReference>
<dbReference type="Proteomes" id="UP001380186">
    <property type="component" value="Chromosome"/>
</dbReference>
<protein>
    <submittedName>
        <fullName evidence="1">DUF2971 domain-containing protein</fullName>
    </submittedName>
</protein>
<reference evidence="1 2" key="1">
    <citation type="journal article" date="2020" name="Microbes Environ.">
        <title>Synthetic bacterial community of duckweed: a simple and stable system to study plant-microbe interactions.</title>
        <authorList>
            <person name="Ishizawa H."/>
            <person name="Tada M."/>
            <person name="Kuroda M."/>
            <person name="Inoue D."/>
            <person name="Futamata H."/>
            <person name="Ike M."/>
        </authorList>
    </citation>
    <scope>NUCLEOTIDE SEQUENCE [LARGE SCALE GENOMIC DNA]</scope>
    <source>
        <strain evidence="1 2">DW100</strain>
    </source>
</reference>
<evidence type="ECO:0000313" key="2">
    <source>
        <dbReference type="Proteomes" id="UP001380186"/>
    </source>
</evidence>